<evidence type="ECO:0000259" key="2">
    <source>
        <dbReference type="SMART" id="SM00034"/>
    </source>
</evidence>
<evidence type="ECO:0000256" key="1">
    <source>
        <dbReference type="SAM" id="MobiDB-lite"/>
    </source>
</evidence>
<feature type="region of interest" description="Disordered" evidence="1">
    <location>
        <begin position="1"/>
        <end position="68"/>
    </location>
</feature>
<proteinExistence type="predicted"/>
<sequence length="302" mass="32405">VVTPSPPSPLSPPPDITSPTTPVSPALPFPPPPSFLSSSPPLPPSPSTPSTNTSDQAPPPPIQSVEPVRYRGNEYQIFGLQEGDRKSFEEASMDCRSRGMALATIDSEGEHKLALRKLVNEYFNFNAPSWSNLKFWVGYKEMGGSLVAVDGCLTSYIENRLGTSGSGTCVHGDKEFGELAPLPNSLETFAYGLCDQKLPYACEESPCSICDICMESIRTGFTENHEFGDDQASALAEWSAYCGGQNEYTDAQCEEALIAISGSVKVAKRPAALCGLVGKCNFDDDCSIQVGGPVDVEDIAFW</sequence>
<dbReference type="InterPro" id="IPR016187">
    <property type="entry name" value="CTDL_fold"/>
</dbReference>
<reference evidence="3" key="1">
    <citation type="submission" date="2017-08" db="EMBL/GenBank/DDBJ databases">
        <authorList>
            <person name="Polle J.E."/>
            <person name="Barry K."/>
            <person name="Cushman J."/>
            <person name="Schmutz J."/>
            <person name="Tran D."/>
            <person name="Hathwaick L.T."/>
            <person name="Yim W.C."/>
            <person name="Jenkins J."/>
            <person name="Mckie-Krisberg Z.M."/>
            <person name="Prochnik S."/>
            <person name="Lindquist E."/>
            <person name="Dockter R.B."/>
            <person name="Adam C."/>
            <person name="Molina H."/>
            <person name="Bunkerborg J."/>
            <person name="Jin E."/>
            <person name="Buchheim M."/>
            <person name="Magnuson J."/>
        </authorList>
    </citation>
    <scope>NUCLEOTIDE SEQUENCE</scope>
    <source>
        <strain evidence="3">CCAP 19/18</strain>
    </source>
</reference>
<feature type="non-terminal residue" evidence="3">
    <location>
        <position position="1"/>
    </location>
</feature>
<comment type="caution">
    <text evidence="3">The sequence shown here is derived from an EMBL/GenBank/DDBJ whole genome shotgun (WGS) entry which is preliminary data.</text>
</comment>
<gene>
    <name evidence="3" type="ORF">DUNSADRAFT_1825</name>
</gene>
<name>A0ABQ7FX01_DUNSA</name>
<organism evidence="3 4">
    <name type="scientific">Dunaliella salina</name>
    <name type="common">Green alga</name>
    <name type="synonym">Protococcus salinus</name>
    <dbReference type="NCBI Taxonomy" id="3046"/>
    <lineage>
        <taxon>Eukaryota</taxon>
        <taxon>Viridiplantae</taxon>
        <taxon>Chlorophyta</taxon>
        <taxon>core chlorophytes</taxon>
        <taxon>Chlorophyceae</taxon>
        <taxon>CS clade</taxon>
        <taxon>Chlamydomonadales</taxon>
        <taxon>Dunaliellaceae</taxon>
        <taxon>Dunaliella</taxon>
    </lineage>
</organism>
<dbReference type="EMBL" id="MU070669">
    <property type="protein sequence ID" value="KAF5826879.1"/>
    <property type="molecule type" value="Genomic_DNA"/>
</dbReference>
<evidence type="ECO:0000313" key="3">
    <source>
        <dbReference type="EMBL" id="KAF5826879.1"/>
    </source>
</evidence>
<feature type="domain" description="C-type lectin" evidence="2">
    <location>
        <begin position="63"/>
        <end position="203"/>
    </location>
</feature>
<accession>A0ABQ7FX01</accession>
<feature type="compositionally biased region" description="Pro residues" evidence="1">
    <location>
        <begin position="1"/>
        <end position="16"/>
    </location>
</feature>
<dbReference type="InterPro" id="IPR001304">
    <property type="entry name" value="C-type_lectin-like"/>
</dbReference>
<dbReference type="Proteomes" id="UP000815325">
    <property type="component" value="Unassembled WGS sequence"/>
</dbReference>
<dbReference type="Gene3D" id="3.10.100.10">
    <property type="entry name" value="Mannose-Binding Protein A, subunit A"/>
    <property type="match status" value="1"/>
</dbReference>
<protein>
    <recommendedName>
        <fullName evidence="2">C-type lectin domain-containing protein</fullName>
    </recommendedName>
</protein>
<dbReference type="CDD" id="cd00037">
    <property type="entry name" value="CLECT"/>
    <property type="match status" value="1"/>
</dbReference>
<dbReference type="SUPFAM" id="SSF56436">
    <property type="entry name" value="C-type lectin-like"/>
    <property type="match status" value="1"/>
</dbReference>
<dbReference type="SMART" id="SM00034">
    <property type="entry name" value="CLECT"/>
    <property type="match status" value="1"/>
</dbReference>
<evidence type="ECO:0000313" key="4">
    <source>
        <dbReference type="Proteomes" id="UP000815325"/>
    </source>
</evidence>
<keyword evidence="4" id="KW-1185">Reference proteome</keyword>
<feature type="compositionally biased region" description="Pro residues" evidence="1">
    <location>
        <begin position="25"/>
        <end position="47"/>
    </location>
</feature>
<dbReference type="InterPro" id="IPR016186">
    <property type="entry name" value="C-type_lectin-like/link_sf"/>
</dbReference>